<accession>D5EGD3</accession>
<comment type="catalytic activity">
    <reaction evidence="9">
        <text>a lipid X + a UDP-2-N,3-O-bis[(3R)-3-hydroxyacyl]-alpha-D-glucosamine = a lipid A disaccharide + UDP + H(+)</text>
        <dbReference type="Rhea" id="RHEA:67828"/>
        <dbReference type="ChEBI" id="CHEBI:15378"/>
        <dbReference type="ChEBI" id="CHEBI:58223"/>
        <dbReference type="ChEBI" id="CHEBI:137748"/>
        <dbReference type="ChEBI" id="CHEBI:176338"/>
        <dbReference type="ChEBI" id="CHEBI:176343"/>
        <dbReference type="EC" id="2.4.1.182"/>
    </reaction>
</comment>
<keyword evidence="5" id="KW-0441">Lipid A biosynthesis</keyword>
<dbReference type="OrthoDB" id="9801642at2"/>
<dbReference type="SUPFAM" id="SSF53756">
    <property type="entry name" value="UDP-Glycosyltransferase/glycogen phosphorylase"/>
    <property type="match status" value="1"/>
</dbReference>
<dbReference type="EC" id="2.4.1.182" evidence="2 10"/>
<dbReference type="PANTHER" id="PTHR30372:SF4">
    <property type="entry name" value="LIPID-A-DISACCHARIDE SYNTHASE, MITOCHONDRIAL-RELATED"/>
    <property type="match status" value="1"/>
</dbReference>
<comment type="function">
    <text evidence="1">Condensation of UDP-2,3-diacylglucosamine and 2,3-diacylglucosamine-1-phosphate to form lipid A disaccharide, a precursor of lipid A, a phosphorylated glycolipid that anchors the lipopolysaccharide to the outer membrane of the cell.</text>
</comment>
<name>D5EGD3_AMICL</name>
<evidence type="ECO:0000256" key="10">
    <source>
        <dbReference type="NCBIfam" id="TIGR00215"/>
    </source>
</evidence>
<dbReference type="NCBIfam" id="TIGR00215">
    <property type="entry name" value="lpxB"/>
    <property type="match status" value="1"/>
</dbReference>
<dbReference type="STRING" id="572547.Amico_1498"/>
<evidence type="ECO:0000256" key="6">
    <source>
        <dbReference type="ARBA" id="ARBA00022676"/>
    </source>
</evidence>
<dbReference type="EMBL" id="CP001997">
    <property type="protein sequence ID" value="ADE57615.1"/>
    <property type="molecule type" value="Genomic_DNA"/>
</dbReference>
<keyword evidence="6 11" id="KW-0328">Glycosyltransferase</keyword>
<keyword evidence="12" id="KW-1185">Reference proteome</keyword>
<gene>
    <name evidence="11" type="ordered locus">Amico_1498</name>
</gene>
<evidence type="ECO:0000313" key="12">
    <source>
        <dbReference type="Proteomes" id="UP000002366"/>
    </source>
</evidence>
<dbReference type="PANTHER" id="PTHR30372">
    <property type="entry name" value="LIPID-A-DISACCHARIDE SYNTHASE"/>
    <property type="match status" value="1"/>
</dbReference>
<dbReference type="GO" id="GO:0016020">
    <property type="term" value="C:membrane"/>
    <property type="evidence" value="ECO:0007669"/>
    <property type="project" value="GOC"/>
</dbReference>
<evidence type="ECO:0000256" key="7">
    <source>
        <dbReference type="ARBA" id="ARBA00022679"/>
    </source>
</evidence>
<evidence type="ECO:0000256" key="8">
    <source>
        <dbReference type="ARBA" id="ARBA00023098"/>
    </source>
</evidence>
<evidence type="ECO:0000256" key="4">
    <source>
        <dbReference type="ARBA" id="ARBA00022516"/>
    </source>
</evidence>
<evidence type="ECO:0000256" key="5">
    <source>
        <dbReference type="ARBA" id="ARBA00022556"/>
    </source>
</evidence>
<dbReference type="AlphaFoldDB" id="D5EGD3"/>
<dbReference type="Proteomes" id="UP000002366">
    <property type="component" value="Chromosome"/>
</dbReference>
<evidence type="ECO:0000256" key="1">
    <source>
        <dbReference type="ARBA" id="ARBA00002056"/>
    </source>
</evidence>
<evidence type="ECO:0000256" key="3">
    <source>
        <dbReference type="ARBA" id="ARBA00020902"/>
    </source>
</evidence>
<evidence type="ECO:0000256" key="9">
    <source>
        <dbReference type="ARBA" id="ARBA00048975"/>
    </source>
</evidence>
<keyword evidence="8" id="KW-0443">Lipid metabolism</keyword>
<dbReference type="CAZy" id="GT19">
    <property type="family name" value="Glycosyltransferase Family 19"/>
</dbReference>
<evidence type="ECO:0000313" key="11">
    <source>
        <dbReference type="EMBL" id="ADE57615.1"/>
    </source>
</evidence>
<proteinExistence type="predicted"/>
<keyword evidence="7 11" id="KW-0808">Transferase</keyword>
<dbReference type="GO" id="GO:0008915">
    <property type="term" value="F:lipid-A-disaccharide synthase activity"/>
    <property type="evidence" value="ECO:0007669"/>
    <property type="project" value="UniProtKB-UniRule"/>
</dbReference>
<dbReference type="GO" id="GO:0005543">
    <property type="term" value="F:phospholipid binding"/>
    <property type="evidence" value="ECO:0007669"/>
    <property type="project" value="TreeGrafter"/>
</dbReference>
<dbReference type="InterPro" id="IPR003835">
    <property type="entry name" value="Glyco_trans_19"/>
</dbReference>
<organism evidence="11 12">
    <name type="scientific">Aminobacterium colombiense (strain DSM 12261 / ALA-1)</name>
    <dbReference type="NCBI Taxonomy" id="572547"/>
    <lineage>
        <taxon>Bacteria</taxon>
        <taxon>Thermotogati</taxon>
        <taxon>Synergistota</taxon>
        <taxon>Synergistia</taxon>
        <taxon>Synergistales</taxon>
        <taxon>Aminobacteriaceae</taxon>
        <taxon>Aminobacterium</taxon>
    </lineage>
</organism>
<dbReference type="HOGENOM" id="CLU_036577_3_0_0"/>
<dbReference type="RefSeq" id="WP_013048878.1">
    <property type="nucleotide sequence ID" value="NC_014011.1"/>
</dbReference>
<dbReference type="eggNOG" id="COG0763">
    <property type="taxonomic scope" value="Bacteria"/>
</dbReference>
<protein>
    <recommendedName>
        <fullName evidence="3 10">Lipid-A-disaccharide synthase</fullName>
        <ecNumber evidence="2 10">2.4.1.182</ecNumber>
    </recommendedName>
</protein>
<keyword evidence="4" id="KW-0444">Lipid biosynthesis</keyword>
<dbReference type="Pfam" id="PF02684">
    <property type="entry name" value="LpxB"/>
    <property type="match status" value="1"/>
</dbReference>
<evidence type="ECO:0000256" key="2">
    <source>
        <dbReference type="ARBA" id="ARBA00012687"/>
    </source>
</evidence>
<dbReference type="KEGG" id="aco:Amico_1498"/>
<dbReference type="GO" id="GO:0009245">
    <property type="term" value="P:lipid A biosynthetic process"/>
    <property type="evidence" value="ECO:0007669"/>
    <property type="project" value="UniProtKB-UniRule"/>
</dbReference>
<reference evidence="11 12" key="1">
    <citation type="journal article" date="2010" name="Stand. Genomic Sci.">
        <title>Complete genome sequence of Aminobacterium colombiense type strain (ALA-1).</title>
        <authorList>
            <person name="Chertkov O."/>
            <person name="Sikorski J."/>
            <person name="Brambilla E."/>
            <person name="Lapidus A."/>
            <person name="Copeland A."/>
            <person name="Glavina Del Rio T."/>
            <person name="Nolan M."/>
            <person name="Lucas S."/>
            <person name="Tice H."/>
            <person name="Cheng J.F."/>
            <person name="Han C."/>
            <person name="Detter J.C."/>
            <person name="Bruce D."/>
            <person name="Tapia R."/>
            <person name="Goodwin L."/>
            <person name="Pitluck S."/>
            <person name="Liolios K."/>
            <person name="Ivanova N."/>
            <person name="Mavromatis K."/>
            <person name="Ovchinnikova G."/>
            <person name="Pati A."/>
            <person name="Chen A."/>
            <person name="Palaniappan K."/>
            <person name="Land M."/>
            <person name="Hauser L."/>
            <person name="Chang Y.J."/>
            <person name="Jeffries C.D."/>
            <person name="Spring S."/>
            <person name="Rohde M."/>
            <person name="Goker M."/>
            <person name="Bristow J."/>
            <person name="Eisen J.A."/>
            <person name="Markowitz V."/>
            <person name="Hugenholtz P."/>
            <person name="Kyrpides N.C."/>
            <person name="Klenk H.P."/>
        </authorList>
    </citation>
    <scope>NUCLEOTIDE SEQUENCE [LARGE SCALE GENOMIC DNA]</scope>
    <source>
        <strain evidence="12">DSM 12261 / ALA-1</strain>
    </source>
</reference>
<sequence length="365" mass="41566">MSIYISCGEPSGDHYAGSIIRYLRKQTDEPIMGMLGPRGVAEQGEALWTIDQLSLMGSTDILAAIPRLLRLKNTMVKFILKEQPRRVIVIDSPDFHLPLIRSLRKKGFENPIFYVAPPTVWAWRKKRVRTLRRYCTLLLPLLRFEHLYLTEHDVPSLWIGHPFLDETSSSGVTEPSGRIIALLPGSRTGEVKRLLPILVESARQFQSMGYEPVFSIAPGLSSSIREKMKRDLRKWTLFEGRGKELMERSRMVVGASGTASLEAMMANRFMIVVYKGSWLSWRIYKNFVKTPWVSLPNIMAHETVYPELLQKEASSSRVMEEAILYLDDPEVEKQKHEALMRGRKDLGVPGATELWTQAILKGGLP</sequence>